<dbReference type="InterPro" id="IPR035923">
    <property type="entry name" value="TT1751-like_sf"/>
</dbReference>
<dbReference type="EMBL" id="WNZX01000041">
    <property type="protein sequence ID" value="MUG74048.1"/>
    <property type="molecule type" value="Genomic_DNA"/>
</dbReference>
<sequence>MVHYTVETKLNVHDAVNTLEKVLKSEQFGVLWQFDIRTYLNELMTVNLKQMCNRIINKIINNLEKFFFSNYELLGLMAVSGMRDEAKIK</sequence>
<comment type="caution">
    <text evidence="1">The sequence shown here is derived from an EMBL/GenBank/DDBJ whole genome shotgun (WGS) entry which is preliminary data.</text>
</comment>
<organism evidence="1 2">
    <name type="scientific">Paenibacillus validus</name>
    <dbReference type="NCBI Taxonomy" id="44253"/>
    <lineage>
        <taxon>Bacteria</taxon>
        <taxon>Bacillati</taxon>
        <taxon>Bacillota</taxon>
        <taxon>Bacilli</taxon>
        <taxon>Bacillales</taxon>
        <taxon>Paenibacillaceae</taxon>
        <taxon>Paenibacillus</taxon>
    </lineage>
</organism>
<dbReference type="SUPFAM" id="SSF103247">
    <property type="entry name" value="TT1751-like"/>
    <property type="match status" value="1"/>
</dbReference>
<dbReference type="AlphaFoldDB" id="A0A7X2ZGX2"/>
<evidence type="ECO:0000313" key="2">
    <source>
        <dbReference type="Proteomes" id="UP000450917"/>
    </source>
</evidence>
<keyword evidence="2" id="KW-1185">Reference proteome</keyword>
<gene>
    <name evidence="1" type="ORF">GNP93_26085</name>
</gene>
<protein>
    <submittedName>
        <fullName evidence="1">Uncharacterized protein</fullName>
    </submittedName>
</protein>
<dbReference type="Gene3D" id="3.30.310.70">
    <property type="entry name" value="TT1751-like domain"/>
    <property type="match status" value="1"/>
</dbReference>
<evidence type="ECO:0000313" key="1">
    <source>
        <dbReference type="EMBL" id="MUG74048.1"/>
    </source>
</evidence>
<reference evidence="1 2" key="1">
    <citation type="submission" date="2019-11" db="EMBL/GenBank/DDBJ databases">
        <title>Draft genome sequences of five Paenibacillus species of dairy origin.</title>
        <authorList>
            <person name="Olajide A.M."/>
            <person name="Chen S."/>
            <person name="Lapointe G."/>
        </authorList>
    </citation>
    <scope>NUCLEOTIDE SEQUENCE [LARGE SCALE GENOMIC DNA]</scope>
    <source>
        <strain evidence="1 2">2CS3</strain>
    </source>
</reference>
<accession>A0A7X2ZGX2</accession>
<name>A0A7X2ZGX2_9BACL</name>
<dbReference type="Proteomes" id="UP000450917">
    <property type="component" value="Unassembled WGS sequence"/>
</dbReference>
<dbReference type="RefSeq" id="WP_127609562.1">
    <property type="nucleotide sequence ID" value="NZ_JARTHJ010000113.1"/>
</dbReference>
<proteinExistence type="predicted"/>